<keyword evidence="2" id="KW-0472">Membrane</keyword>
<organism evidence="3 4">
    <name type="scientific">Aphanomyces euteiches</name>
    <dbReference type="NCBI Taxonomy" id="100861"/>
    <lineage>
        <taxon>Eukaryota</taxon>
        <taxon>Sar</taxon>
        <taxon>Stramenopiles</taxon>
        <taxon>Oomycota</taxon>
        <taxon>Saprolegniomycetes</taxon>
        <taxon>Saprolegniales</taxon>
        <taxon>Verrucalvaceae</taxon>
        <taxon>Aphanomyces</taxon>
    </lineage>
</organism>
<proteinExistence type="predicted"/>
<accession>A0A6G0W7D1</accession>
<dbReference type="VEuPathDB" id="FungiDB:AeMF1_018225"/>
<protein>
    <submittedName>
        <fullName evidence="3">Uncharacterized protein</fullName>
    </submittedName>
</protein>
<keyword evidence="2" id="KW-1133">Transmembrane helix</keyword>
<name>A0A6G0W7D1_9STRA</name>
<feature type="region of interest" description="Disordered" evidence="1">
    <location>
        <begin position="253"/>
        <end position="280"/>
    </location>
</feature>
<keyword evidence="2" id="KW-0812">Transmembrane</keyword>
<feature type="region of interest" description="Disordered" evidence="1">
    <location>
        <begin position="163"/>
        <end position="192"/>
    </location>
</feature>
<dbReference type="Proteomes" id="UP000481153">
    <property type="component" value="Unassembled WGS sequence"/>
</dbReference>
<sequence>MCRAYFIPVIVAFDRRPSSNMFAKIAILAACAFAALSEGAAVNSTVNATSPNATIGFNNTLPAAASTEYGREIYYSLLKHLKITHDDSKPLSDDEYNKVVNSLENLLTGKYVAKTKEEKKKLQADIKAVLARISPEEMEQAFADVTFELTVKFFEKTFGEDLKDDDKKDDKKDDDKKKAAVGSADTVAEAPASQQTGLNGLTREDIVYIGSAFGGCVLSVAVALAVIGARKQKQAAATKSVLADNVVDEIEAAEEAAGESKDADAEVEDVKTDSPAVVSV</sequence>
<reference evidence="3 4" key="1">
    <citation type="submission" date="2019-07" db="EMBL/GenBank/DDBJ databases">
        <title>Genomics analysis of Aphanomyces spp. identifies a new class of oomycete effector associated with host adaptation.</title>
        <authorList>
            <person name="Gaulin E."/>
        </authorList>
    </citation>
    <scope>NUCLEOTIDE SEQUENCE [LARGE SCALE GENOMIC DNA]</scope>
    <source>
        <strain evidence="3 4">ATCC 201684</strain>
    </source>
</reference>
<evidence type="ECO:0000256" key="1">
    <source>
        <dbReference type="SAM" id="MobiDB-lite"/>
    </source>
</evidence>
<feature type="compositionally biased region" description="Basic and acidic residues" evidence="1">
    <location>
        <begin position="258"/>
        <end position="272"/>
    </location>
</feature>
<dbReference type="EMBL" id="VJMJ01000349">
    <property type="protein sequence ID" value="KAF0722066.1"/>
    <property type="molecule type" value="Genomic_DNA"/>
</dbReference>
<feature type="compositionally biased region" description="Basic and acidic residues" evidence="1">
    <location>
        <begin position="163"/>
        <end position="178"/>
    </location>
</feature>
<evidence type="ECO:0000313" key="3">
    <source>
        <dbReference type="EMBL" id="KAF0722066.1"/>
    </source>
</evidence>
<gene>
    <name evidence="3" type="ORF">Ae201684_018703</name>
</gene>
<evidence type="ECO:0000256" key="2">
    <source>
        <dbReference type="SAM" id="Phobius"/>
    </source>
</evidence>
<feature type="transmembrane region" description="Helical" evidence="2">
    <location>
        <begin position="206"/>
        <end position="229"/>
    </location>
</feature>
<comment type="caution">
    <text evidence="3">The sequence shown here is derived from an EMBL/GenBank/DDBJ whole genome shotgun (WGS) entry which is preliminary data.</text>
</comment>
<dbReference type="AlphaFoldDB" id="A0A6G0W7D1"/>
<evidence type="ECO:0000313" key="4">
    <source>
        <dbReference type="Proteomes" id="UP000481153"/>
    </source>
</evidence>
<keyword evidence="4" id="KW-1185">Reference proteome</keyword>